<evidence type="ECO:0000313" key="10">
    <source>
        <dbReference type="Proteomes" id="UP000054342"/>
    </source>
</evidence>
<evidence type="ECO:0000256" key="3">
    <source>
        <dbReference type="ARBA" id="ARBA00022833"/>
    </source>
</evidence>
<keyword evidence="5" id="KW-0238">DNA-binding</keyword>
<evidence type="ECO:0000256" key="7">
    <source>
        <dbReference type="ARBA" id="ARBA00023242"/>
    </source>
</evidence>
<evidence type="ECO:0000256" key="6">
    <source>
        <dbReference type="ARBA" id="ARBA00023163"/>
    </source>
</evidence>
<keyword evidence="7" id="KW-0539">Nucleus</keyword>
<keyword evidence="10" id="KW-1185">Reference proteome</keyword>
<name>A0A0D2BH03_9EURO</name>
<evidence type="ECO:0000256" key="1">
    <source>
        <dbReference type="ARBA" id="ARBA00004123"/>
    </source>
</evidence>
<dbReference type="PANTHER" id="PTHR47782:SF12">
    <property type="entry name" value="ZN(II)2CYS6 TRANSCRIPTION FACTOR (EUROFUNG)"/>
    <property type="match status" value="1"/>
</dbReference>
<keyword evidence="2" id="KW-0479">Metal-binding</keyword>
<dbReference type="GO" id="GO:0045944">
    <property type="term" value="P:positive regulation of transcription by RNA polymerase II"/>
    <property type="evidence" value="ECO:0007669"/>
    <property type="project" value="TreeGrafter"/>
</dbReference>
<dbReference type="InterPro" id="IPR052202">
    <property type="entry name" value="Yeast_MetPath_Reg"/>
</dbReference>
<dbReference type="PROSITE" id="PS50048">
    <property type="entry name" value="ZN2_CY6_FUNGAL_2"/>
    <property type="match status" value="1"/>
</dbReference>
<evidence type="ECO:0000256" key="5">
    <source>
        <dbReference type="ARBA" id="ARBA00023125"/>
    </source>
</evidence>
<dbReference type="GO" id="GO:0008270">
    <property type="term" value="F:zinc ion binding"/>
    <property type="evidence" value="ECO:0007669"/>
    <property type="project" value="InterPro"/>
</dbReference>
<proteinExistence type="predicted"/>
<dbReference type="PANTHER" id="PTHR47782">
    <property type="entry name" value="ZN(II)2CYS6 TRANSCRIPTION FACTOR (EUROFUNG)-RELATED"/>
    <property type="match status" value="1"/>
</dbReference>
<reference evidence="9 10" key="1">
    <citation type="submission" date="2015-01" db="EMBL/GenBank/DDBJ databases">
        <title>The Genome Sequence of Exophiala xenobiotica CBS118157.</title>
        <authorList>
            <consortium name="The Broad Institute Genomics Platform"/>
            <person name="Cuomo C."/>
            <person name="de Hoog S."/>
            <person name="Gorbushina A."/>
            <person name="Stielow B."/>
            <person name="Teixiera M."/>
            <person name="Abouelleil A."/>
            <person name="Chapman S.B."/>
            <person name="Priest M."/>
            <person name="Young S.K."/>
            <person name="Wortman J."/>
            <person name="Nusbaum C."/>
            <person name="Birren B."/>
        </authorList>
    </citation>
    <scope>NUCLEOTIDE SEQUENCE [LARGE SCALE GENOMIC DNA]</scope>
    <source>
        <strain evidence="9 10">CBS 118157</strain>
    </source>
</reference>
<accession>A0A0D2BH03</accession>
<dbReference type="SUPFAM" id="SSF57701">
    <property type="entry name" value="Zn2/Cys6 DNA-binding domain"/>
    <property type="match status" value="1"/>
</dbReference>
<dbReference type="GeneID" id="25332094"/>
<dbReference type="Gene3D" id="4.10.240.10">
    <property type="entry name" value="Zn(2)-C6 fungal-type DNA-binding domain"/>
    <property type="match status" value="1"/>
</dbReference>
<gene>
    <name evidence="9" type="ORF">PV05_10186</name>
</gene>
<evidence type="ECO:0000256" key="2">
    <source>
        <dbReference type="ARBA" id="ARBA00022723"/>
    </source>
</evidence>
<dbReference type="GO" id="GO:0005634">
    <property type="term" value="C:nucleus"/>
    <property type="evidence" value="ECO:0007669"/>
    <property type="project" value="UniProtKB-SubCell"/>
</dbReference>
<sequence length="217" mass="24539">MSSSTMSNYTFTLDLQTILKKLPACQRCRKNKKRCDLLLPACSNCTRAEEECVFIDHITNERLPRKYIASLVGHIRDLKAETSTNALEGADGVALGHFVPARNTMRYLGGRAPLAVHAEVQELNTDWQTTVNFSNGWSISPEMHTFMIERYFQIIHKTYPVFDWPSDFLRSTLPTDGSNDFLCYIRAMVYSIACHAIASPEMTPASLSFLANYTGRQ</sequence>
<feature type="domain" description="Zn(2)-C6 fungal-type" evidence="8">
    <location>
        <begin position="24"/>
        <end position="54"/>
    </location>
</feature>
<dbReference type="OrthoDB" id="4151767at2759"/>
<dbReference type="CDD" id="cd00067">
    <property type="entry name" value="GAL4"/>
    <property type="match status" value="1"/>
</dbReference>
<keyword evidence="4" id="KW-0805">Transcription regulation</keyword>
<dbReference type="InterPro" id="IPR001138">
    <property type="entry name" value="Zn2Cys6_DnaBD"/>
</dbReference>
<dbReference type="GO" id="GO:0043565">
    <property type="term" value="F:sequence-specific DNA binding"/>
    <property type="evidence" value="ECO:0007669"/>
    <property type="project" value="TreeGrafter"/>
</dbReference>
<dbReference type="AlphaFoldDB" id="A0A0D2BH03"/>
<dbReference type="HOGENOM" id="CLU_1272319_0_0_1"/>
<dbReference type="EMBL" id="KN847322">
    <property type="protein sequence ID" value="KIW51471.1"/>
    <property type="molecule type" value="Genomic_DNA"/>
</dbReference>
<dbReference type="RefSeq" id="XP_013312055.1">
    <property type="nucleotide sequence ID" value="XM_013456601.1"/>
</dbReference>
<organism evidence="9 10">
    <name type="scientific">Exophiala xenobiotica</name>
    <dbReference type="NCBI Taxonomy" id="348802"/>
    <lineage>
        <taxon>Eukaryota</taxon>
        <taxon>Fungi</taxon>
        <taxon>Dikarya</taxon>
        <taxon>Ascomycota</taxon>
        <taxon>Pezizomycotina</taxon>
        <taxon>Eurotiomycetes</taxon>
        <taxon>Chaetothyriomycetidae</taxon>
        <taxon>Chaetothyriales</taxon>
        <taxon>Herpotrichiellaceae</taxon>
        <taxon>Exophiala</taxon>
    </lineage>
</organism>
<dbReference type="GO" id="GO:0000981">
    <property type="term" value="F:DNA-binding transcription factor activity, RNA polymerase II-specific"/>
    <property type="evidence" value="ECO:0007669"/>
    <property type="project" value="InterPro"/>
</dbReference>
<dbReference type="Proteomes" id="UP000054342">
    <property type="component" value="Unassembled WGS sequence"/>
</dbReference>
<evidence type="ECO:0000256" key="4">
    <source>
        <dbReference type="ARBA" id="ARBA00023015"/>
    </source>
</evidence>
<evidence type="ECO:0000259" key="8">
    <source>
        <dbReference type="PROSITE" id="PS50048"/>
    </source>
</evidence>
<dbReference type="PROSITE" id="PS00463">
    <property type="entry name" value="ZN2_CY6_FUNGAL_1"/>
    <property type="match status" value="1"/>
</dbReference>
<keyword evidence="6" id="KW-0804">Transcription</keyword>
<keyword evidence="3" id="KW-0862">Zinc</keyword>
<dbReference type="InterPro" id="IPR036864">
    <property type="entry name" value="Zn2-C6_fun-type_DNA-bd_sf"/>
</dbReference>
<evidence type="ECO:0000313" key="9">
    <source>
        <dbReference type="EMBL" id="KIW51471.1"/>
    </source>
</evidence>
<dbReference type="SMART" id="SM00066">
    <property type="entry name" value="GAL4"/>
    <property type="match status" value="1"/>
</dbReference>
<dbReference type="Pfam" id="PF00172">
    <property type="entry name" value="Zn_clus"/>
    <property type="match status" value="1"/>
</dbReference>
<comment type="subcellular location">
    <subcellularLocation>
        <location evidence="1">Nucleus</location>
    </subcellularLocation>
</comment>
<protein>
    <recommendedName>
        <fullName evidence="8">Zn(2)-C6 fungal-type domain-containing protein</fullName>
    </recommendedName>
</protein>